<comment type="caution">
    <text evidence="2">The sequence shown here is derived from an EMBL/GenBank/DDBJ whole genome shotgun (WGS) entry which is preliminary data.</text>
</comment>
<dbReference type="InterPro" id="IPR025669">
    <property type="entry name" value="AAA_dom"/>
</dbReference>
<dbReference type="InterPro" id="IPR050678">
    <property type="entry name" value="DNA_Partitioning_ATPase"/>
</dbReference>
<name>A0A918C3Y5_9DEIO</name>
<dbReference type="CDD" id="cd02042">
    <property type="entry name" value="ParAB_family"/>
    <property type="match status" value="1"/>
</dbReference>
<evidence type="ECO:0000313" key="3">
    <source>
        <dbReference type="Proteomes" id="UP000603865"/>
    </source>
</evidence>
<dbReference type="RefSeq" id="WP_189089315.1">
    <property type="nucleotide sequence ID" value="NZ_BMQL01000007.1"/>
</dbReference>
<sequence length="317" mass="35436">MTHVVSFINLKGGVAKTTTLVQLAETLAFIRGKRVLVIDLDPQTNATIALIGETRWERVDEAGQTLAQLFLDKIHGTQVFELERAILHGVSNLNLIHIPDDVTLGPDVRYPRIDLLPSSIRLIEAQDRMNDIALRSHHTISPMDVIRQAVSGVFGRYDYVLIDCPPNLGYITQNGLEVSDFYLIPTIPDRLSTHGIPQIVKTISELRRMRRLSIRCLGALVTKYQVASSIHKRGLETLPDLLWRAFEQSGEPVAPLFDVRIPQANATAEAMDWTNSPANFKEKYGRSRSGSQQMFELPILLADEFMARLEAATALTS</sequence>
<dbReference type="PANTHER" id="PTHR13696:SF52">
    <property type="entry name" value="PARA FAMILY PROTEIN CT_582"/>
    <property type="match status" value="1"/>
</dbReference>
<dbReference type="EMBL" id="BMQL01000007">
    <property type="protein sequence ID" value="GGR04576.1"/>
    <property type="molecule type" value="Genomic_DNA"/>
</dbReference>
<gene>
    <name evidence="2" type="ORF">GCM10008957_16820</name>
</gene>
<proteinExistence type="predicted"/>
<organism evidence="2 3">
    <name type="scientific">Deinococcus ruber</name>
    <dbReference type="NCBI Taxonomy" id="1848197"/>
    <lineage>
        <taxon>Bacteria</taxon>
        <taxon>Thermotogati</taxon>
        <taxon>Deinococcota</taxon>
        <taxon>Deinococci</taxon>
        <taxon>Deinococcales</taxon>
        <taxon>Deinococcaceae</taxon>
        <taxon>Deinococcus</taxon>
    </lineage>
</organism>
<accession>A0A918C3Y5</accession>
<dbReference type="PANTHER" id="PTHR13696">
    <property type="entry name" value="P-LOOP CONTAINING NUCLEOSIDE TRIPHOSPHATE HYDROLASE"/>
    <property type="match status" value="1"/>
</dbReference>
<reference evidence="2" key="2">
    <citation type="submission" date="2020-09" db="EMBL/GenBank/DDBJ databases">
        <authorList>
            <person name="Sun Q."/>
            <person name="Ohkuma M."/>
        </authorList>
    </citation>
    <scope>NUCLEOTIDE SEQUENCE</scope>
    <source>
        <strain evidence="2">JCM 31311</strain>
    </source>
</reference>
<evidence type="ECO:0000313" key="2">
    <source>
        <dbReference type="EMBL" id="GGR04576.1"/>
    </source>
</evidence>
<dbReference type="SUPFAM" id="SSF52540">
    <property type="entry name" value="P-loop containing nucleoside triphosphate hydrolases"/>
    <property type="match status" value="1"/>
</dbReference>
<dbReference type="InterPro" id="IPR027417">
    <property type="entry name" value="P-loop_NTPase"/>
</dbReference>
<keyword evidence="3" id="KW-1185">Reference proteome</keyword>
<dbReference type="Proteomes" id="UP000603865">
    <property type="component" value="Unassembled WGS sequence"/>
</dbReference>
<dbReference type="Gene3D" id="3.40.50.300">
    <property type="entry name" value="P-loop containing nucleotide triphosphate hydrolases"/>
    <property type="match status" value="1"/>
</dbReference>
<reference evidence="2" key="1">
    <citation type="journal article" date="2014" name="Int. J. Syst. Evol. Microbiol.">
        <title>Complete genome sequence of Corynebacterium casei LMG S-19264T (=DSM 44701T), isolated from a smear-ripened cheese.</title>
        <authorList>
            <consortium name="US DOE Joint Genome Institute (JGI-PGF)"/>
            <person name="Walter F."/>
            <person name="Albersmeier A."/>
            <person name="Kalinowski J."/>
            <person name="Ruckert C."/>
        </authorList>
    </citation>
    <scope>NUCLEOTIDE SEQUENCE</scope>
    <source>
        <strain evidence="2">JCM 31311</strain>
    </source>
</reference>
<dbReference type="AlphaFoldDB" id="A0A918C3Y5"/>
<protein>
    <submittedName>
        <fullName evidence="2">Chromosome partitioning protein ParA</fullName>
    </submittedName>
</protein>
<feature type="domain" description="AAA" evidence="1">
    <location>
        <begin position="3"/>
        <end position="209"/>
    </location>
</feature>
<evidence type="ECO:0000259" key="1">
    <source>
        <dbReference type="Pfam" id="PF13614"/>
    </source>
</evidence>
<dbReference type="Pfam" id="PF13614">
    <property type="entry name" value="AAA_31"/>
    <property type="match status" value="1"/>
</dbReference>